<evidence type="ECO:0000256" key="1">
    <source>
        <dbReference type="ARBA" id="ARBA00023172"/>
    </source>
</evidence>
<evidence type="ECO:0008006" key="4">
    <source>
        <dbReference type="Google" id="ProtNLM"/>
    </source>
</evidence>
<proteinExistence type="predicted"/>
<evidence type="ECO:0000313" key="2">
    <source>
        <dbReference type="EMBL" id="MBT8765039.1"/>
    </source>
</evidence>
<dbReference type="Gene3D" id="1.10.443.10">
    <property type="entry name" value="Intergrase catalytic core"/>
    <property type="match status" value="1"/>
</dbReference>
<keyword evidence="3" id="KW-1185">Reference proteome</keyword>
<accession>A0ABS5XBH0</accession>
<organism evidence="2 3">
    <name type="scientific">Metapseudomonas boanensis</name>
    <dbReference type="NCBI Taxonomy" id="2822138"/>
    <lineage>
        <taxon>Bacteria</taxon>
        <taxon>Pseudomonadati</taxon>
        <taxon>Pseudomonadota</taxon>
        <taxon>Gammaproteobacteria</taxon>
        <taxon>Pseudomonadales</taxon>
        <taxon>Pseudomonadaceae</taxon>
        <taxon>Metapseudomonas</taxon>
    </lineage>
</organism>
<sequence length="106" mass="11998">MRDAMDLAYLAGQRVADTLKMDDRDIKDGLLYVRQGKTGYKVRSTRLVVVENGQAMTYSMLRGRFDAAREAAGNIREARDQLGHTTVAMTEQYIRDRKGKKVSPTK</sequence>
<dbReference type="Proteomes" id="UP001519667">
    <property type="component" value="Unassembled WGS sequence"/>
</dbReference>
<dbReference type="SUPFAM" id="SSF56349">
    <property type="entry name" value="DNA breaking-rejoining enzymes"/>
    <property type="match status" value="1"/>
</dbReference>
<evidence type="ECO:0000313" key="3">
    <source>
        <dbReference type="Proteomes" id="UP001519667"/>
    </source>
</evidence>
<comment type="caution">
    <text evidence="2">The sequence shown here is derived from an EMBL/GenBank/DDBJ whole genome shotgun (WGS) entry which is preliminary data.</text>
</comment>
<dbReference type="InterPro" id="IPR011010">
    <property type="entry name" value="DNA_brk_join_enz"/>
</dbReference>
<reference evidence="2 3" key="1">
    <citation type="submission" date="2021-04" db="EMBL/GenBank/DDBJ databases">
        <title>Pseudomonas boanensis sp. nov., a bacterium isolated from river water used for household purposes in Boane District, Mozambique.</title>
        <authorList>
            <person name="Nicklasson M."/>
            <person name="Martin-Rodriguez A.J."/>
            <person name="Thorell K."/>
            <person name="Neves L."/>
            <person name="Mussagy A."/>
            <person name="Rydberg H.A."/>
            <person name="Hernroth B."/>
            <person name="Svensson-Stadler L."/>
            <person name="Sjoling A."/>
        </authorList>
    </citation>
    <scope>NUCLEOTIDE SEQUENCE [LARGE SCALE GENOMIC DNA]</scope>
    <source>
        <strain evidence="2 3">DB1</strain>
    </source>
</reference>
<keyword evidence="1" id="KW-0233">DNA recombination</keyword>
<protein>
    <recommendedName>
        <fullName evidence="4">Tyr recombinase domain-containing protein</fullName>
    </recommendedName>
</protein>
<dbReference type="InterPro" id="IPR013762">
    <property type="entry name" value="Integrase-like_cat_sf"/>
</dbReference>
<name>A0ABS5XBH0_9GAMM</name>
<dbReference type="EMBL" id="JAGTIS010000001">
    <property type="protein sequence ID" value="MBT8765039.1"/>
    <property type="molecule type" value="Genomic_DNA"/>
</dbReference>
<gene>
    <name evidence="2" type="ORF">J7302_02655</name>
</gene>